<keyword evidence="6" id="KW-1185">Reference proteome</keyword>
<keyword evidence="4" id="KW-1015">Disulfide bond</keyword>
<dbReference type="GO" id="GO:0005615">
    <property type="term" value="C:extracellular space"/>
    <property type="evidence" value="ECO:0007669"/>
    <property type="project" value="TreeGrafter"/>
</dbReference>
<dbReference type="GO" id="GO:0031012">
    <property type="term" value="C:extracellular matrix"/>
    <property type="evidence" value="ECO:0007669"/>
    <property type="project" value="TreeGrafter"/>
</dbReference>
<dbReference type="InterPro" id="IPR026645">
    <property type="entry name" value="Dermatopontin"/>
</dbReference>
<dbReference type="GO" id="GO:0030199">
    <property type="term" value="P:collagen fibril organization"/>
    <property type="evidence" value="ECO:0007669"/>
    <property type="project" value="TreeGrafter"/>
</dbReference>
<comment type="subcellular location">
    <subcellularLocation>
        <location evidence="1">Secreted</location>
    </subcellularLocation>
</comment>
<proteinExistence type="inferred from homology"/>
<comment type="similarity">
    <text evidence="2">Belongs to the dermatopontin family.</text>
</comment>
<dbReference type="Ensembl" id="ENSLCAT00010058564.1">
    <property type="protein sequence ID" value="ENSLCAP00010057013.1"/>
    <property type="gene ID" value="ENSLCAG00010026618.1"/>
</dbReference>
<dbReference type="InParanoid" id="A0A4W6G0N0"/>
<reference evidence="5" key="3">
    <citation type="submission" date="2025-09" db="UniProtKB">
        <authorList>
            <consortium name="Ensembl"/>
        </authorList>
    </citation>
    <scope>IDENTIFICATION</scope>
</reference>
<evidence type="ECO:0000256" key="3">
    <source>
        <dbReference type="ARBA" id="ARBA00022525"/>
    </source>
</evidence>
<evidence type="ECO:0000313" key="5">
    <source>
        <dbReference type="Ensembl" id="ENSLCAP00010057013.1"/>
    </source>
</evidence>
<dbReference type="GeneTree" id="ENSGT00390000010760"/>
<dbReference type="PANTHER" id="PTHR15040">
    <property type="entry name" value="DERMATOPONTIN-RELATED"/>
    <property type="match status" value="1"/>
</dbReference>
<name>A0A4W6G0N0_LATCA</name>
<sequence>GGVLSRQCPSGQALSGITSNDKVDRLWGISCKAFKENKTCRWSGYVNEYWGTIDFKCADNEVIAGAYSVHSTIKWRFYCCSAPGFVTFNCKEEPKINYWQENFRWTVPSSNFLTGVKSFFDYPACRWSFTYCQMKLFGMRRSMTRFADVP</sequence>
<reference evidence="5" key="2">
    <citation type="submission" date="2025-08" db="UniProtKB">
        <authorList>
            <consortium name="Ensembl"/>
        </authorList>
    </citation>
    <scope>IDENTIFICATION</scope>
</reference>
<accession>A0A4W6G0N0</accession>
<evidence type="ECO:0000256" key="1">
    <source>
        <dbReference type="ARBA" id="ARBA00004613"/>
    </source>
</evidence>
<organism evidence="5 6">
    <name type="scientific">Lates calcarifer</name>
    <name type="common">Barramundi</name>
    <name type="synonym">Holocentrus calcarifer</name>
    <dbReference type="NCBI Taxonomy" id="8187"/>
    <lineage>
        <taxon>Eukaryota</taxon>
        <taxon>Metazoa</taxon>
        <taxon>Chordata</taxon>
        <taxon>Craniata</taxon>
        <taxon>Vertebrata</taxon>
        <taxon>Euteleostomi</taxon>
        <taxon>Actinopterygii</taxon>
        <taxon>Neopterygii</taxon>
        <taxon>Teleostei</taxon>
        <taxon>Neoteleostei</taxon>
        <taxon>Acanthomorphata</taxon>
        <taxon>Carangaria</taxon>
        <taxon>Carangaria incertae sedis</taxon>
        <taxon>Centropomidae</taxon>
        <taxon>Lates</taxon>
    </lineage>
</organism>
<dbReference type="Proteomes" id="UP000314980">
    <property type="component" value="Unassembled WGS sequence"/>
</dbReference>
<reference evidence="6" key="1">
    <citation type="submission" date="2015-09" db="EMBL/GenBank/DDBJ databases">
        <authorList>
            <person name="Sai Rama Sridatta P."/>
        </authorList>
    </citation>
    <scope>NUCLEOTIDE SEQUENCE [LARGE SCALE GENOMIC DNA]</scope>
</reference>
<evidence type="ECO:0000256" key="2">
    <source>
        <dbReference type="ARBA" id="ARBA00008712"/>
    </source>
</evidence>
<dbReference type="Pfam" id="PF14704">
    <property type="entry name" value="DERM"/>
    <property type="match status" value="1"/>
</dbReference>
<dbReference type="PANTHER" id="PTHR15040:SF1">
    <property type="entry name" value="DERMATOPONTIN-LIKE ISOFORM X1"/>
    <property type="match status" value="1"/>
</dbReference>
<keyword evidence="3" id="KW-0964">Secreted</keyword>
<dbReference type="AlphaFoldDB" id="A0A4W6G0N0"/>
<evidence type="ECO:0000256" key="4">
    <source>
        <dbReference type="ARBA" id="ARBA00023157"/>
    </source>
</evidence>
<evidence type="ECO:0000313" key="6">
    <source>
        <dbReference type="Proteomes" id="UP000314980"/>
    </source>
</evidence>
<protein>
    <submittedName>
        <fullName evidence="5">Uncharacterized protein</fullName>
    </submittedName>
</protein>